<dbReference type="Gene3D" id="1.20.120.160">
    <property type="entry name" value="HPT domain"/>
    <property type="match status" value="5"/>
</dbReference>
<feature type="domain" description="HPt" evidence="16">
    <location>
        <begin position="1232"/>
        <end position="1336"/>
    </location>
</feature>
<dbReference type="InterPro" id="IPR058661">
    <property type="entry name" value="FimL_2nd"/>
</dbReference>
<dbReference type="CDD" id="cd00088">
    <property type="entry name" value="HPT"/>
    <property type="match status" value="3"/>
</dbReference>
<dbReference type="InterPro" id="IPR004358">
    <property type="entry name" value="Sig_transdc_His_kin-like_C"/>
</dbReference>
<proteinExistence type="predicted"/>
<feature type="coiled-coil region" evidence="11">
    <location>
        <begin position="313"/>
        <end position="340"/>
    </location>
</feature>
<feature type="modified residue" description="Phosphohistidine" evidence="9">
    <location>
        <position position="1279"/>
    </location>
</feature>
<evidence type="ECO:0000256" key="11">
    <source>
        <dbReference type="SAM" id="Coils"/>
    </source>
</evidence>
<dbReference type="SUPFAM" id="SSF55874">
    <property type="entry name" value="ATPase domain of HSP90 chaperone/DNA topoisomerase II/histidine kinase"/>
    <property type="match status" value="1"/>
</dbReference>
<evidence type="ECO:0000256" key="6">
    <source>
        <dbReference type="ARBA" id="ARBA00022777"/>
    </source>
</evidence>
<dbReference type="SMART" id="SM00073">
    <property type="entry name" value="HPT"/>
    <property type="match status" value="3"/>
</dbReference>
<dbReference type="InterPro" id="IPR036641">
    <property type="entry name" value="HPT_dom_sf"/>
</dbReference>
<name>A0AAW8B3D1_9GAMM</name>
<accession>A0AAW8B3D1</accession>
<keyword evidence="4 10" id="KW-0597">Phosphoprotein</keyword>
<dbReference type="PRINTS" id="PR00344">
    <property type="entry name" value="BCTRLSENSOR"/>
</dbReference>
<dbReference type="PROSITE" id="PS50851">
    <property type="entry name" value="CHEW"/>
    <property type="match status" value="1"/>
</dbReference>
<comment type="function">
    <text evidence="8">Involved in the transmission of sensory signals from the chemoreceptors to the flagellar motors. CheA is autophosphorylated; it can transfer its phosphate group to either CheB or CheY.</text>
</comment>
<feature type="modified residue" description="Phosphohistidine" evidence="9">
    <location>
        <position position="844"/>
    </location>
</feature>
<reference evidence="17" key="1">
    <citation type="journal article" date="2010" name="Int. J. Syst. Evol. Microbiol.">
        <title>Porticoccus litoralis gen. nov., sp. nov., a gammaproteobacterium isolated from the Yellow Sea.</title>
        <authorList>
            <person name="Oh H.M."/>
            <person name="Kim H."/>
            <person name="Kim K.M."/>
            <person name="Min G.S."/>
            <person name="Cho J.C."/>
        </authorList>
    </citation>
    <scope>NUCLEOTIDE SEQUENCE</scope>
    <source>
        <strain evidence="17">DSM 25064</strain>
    </source>
</reference>
<dbReference type="InterPro" id="IPR004105">
    <property type="entry name" value="CheA-like_dim"/>
</dbReference>
<dbReference type="InterPro" id="IPR003594">
    <property type="entry name" value="HATPase_dom"/>
</dbReference>
<dbReference type="InterPro" id="IPR036061">
    <property type="entry name" value="CheW-like_dom_sf"/>
</dbReference>
<dbReference type="FunFam" id="3.30.565.10:FF:000016">
    <property type="entry name" value="Chemotaxis protein CheA, putative"/>
    <property type="match status" value="1"/>
</dbReference>
<dbReference type="InterPro" id="IPR001789">
    <property type="entry name" value="Sig_transdc_resp-reg_receiver"/>
</dbReference>
<dbReference type="Pfam" id="PF26379">
    <property type="entry name" value="FimL_2nd"/>
    <property type="match status" value="1"/>
</dbReference>
<dbReference type="PANTHER" id="PTHR43395:SF8">
    <property type="entry name" value="HISTIDINE KINASE"/>
    <property type="match status" value="1"/>
</dbReference>
<feature type="domain" description="HPt" evidence="16">
    <location>
        <begin position="619"/>
        <end position="726"/>
    </location>
</feature>
<dbReference type="EC" id="2.7.13.3" evidence="2"/>
<evidence type="ECO:0000256" key="4">
    <source>
        <dbReference type="ARBA" id="ARBA00022553"/>
    </source>
</evidence>
<feature type="domain" description="Response regulatory" evidence="14">
    <location>
        <begin position="1908"/>
        <end position="2024"/>
    </location>
</feature>
<feature type="compositionally biased region" description="Acidic residues" evidence="12">
    <location>
        <begin position="1116"/>
        <end position="1126"/>
    </location>
</feature>
<keyword evidence="6" id="KW-0418">Kinase</keyword>
<evidence type="ECO:0000256" key="9">
    <source>
        <dbReference type="PROSITE-ProRule" id="PRU00110"/>
    </source>
</evidence>
<dbReference type="SUPFAM" id="SSF52172">
    <property type="entry name" value="CheY-like"/>
    <property type="match status" value="1"/>
</dbReference>
<dbReference type="PROSITE" id="PS50110">
    <property type="entry name" value="RESPONSE_REGULATORY"/>
    <property type="match status" value="1"/>
</dbReference>
<dbReference type="InterPro" id="IPR011006">
    <property type="entry name" value="CheY-like_superfamily"/>
</dbReference>
<feature type="region of interest" description="Disordered" evidence="12">
    <location>
        <begin position="1116"/>
        <end position="1220"/>
    </location>
</feature>
<dbReference type="InterPro" id="IPR036890">
    <property type="entry name" value="HATPase_C_sf"/>
</dbReference>
<dbReference type="RefSeq" id="WP_305170443.1">
    <property type="nucleotide sequence ID" value="NZ_JAUUUU010000003.1"/>
</dbReference>
<dbReference type="SUPFAM" id="SSF47226">
    <property type="entry name" value="Histidine-containing phosphotransfer domain, HPT domain"/>
    <property type="match status" value="6"/>
</dbReference>
<dbReference type="Gene3D" id="3.40.50.2300">
    <property type="match status" value="1"/>
</dbReference>
<evidence type="ECO:0000256" key="10">
    <source>
        <dbReference type="PROSITE-ProRule" id="PRU00169"/>
    </source>
</evidence>
<dbReference type="Pfam" id="PF02518">
    <property type="entry name" value="HATPase_c"/>
    <property type="match status" value="1"/>
</dbReference>
<evidence type="ECO:0000256" key="3">
    <source>
        <dbReference type="ARBA" id="ARBA00021495"/>
    </source>
</evidence>
<evidence type="ECO:0000256" key="5">
    <source>
        <dbReference type="ARBA" id="ARBA00022679"/>
    </source>
</evidence>
<feature type="modified residue" description="Phosphohistidine" evidence="9">
    <location>
        <position position="666"/>
    </location>
</feature>
<evidence type="ECO:0000259" key="13">
    <source>
        <dbReference type="PROSITE" id="PS50109"/>
    </source>
</evidence>
<dbReference type="InterPro" id="IPR008207">
    <property type="entry name" value="Sig_transdc_His_kin_Hpt_dom"/>
</dbReference>
<evidence type="ECO:0000313" key="17">
    <source>
        <dbReference type="EMBL" id="MDP1520863.1"/>
    </source>
</evidence>
<dbReference type="GO" id="GO:0005737">
    <property type="term" value="C:cytoplasm"/>
    <property type="evidence" value="ECO:0007669"/>
    <property type="project" value="InterPro"/>
</dbReference>
<evidence type="ECO:0000256" key="2">
    <source>
        <dbReference type="ARBA" id="ARBA00012438"/>
    </source>
</evidence>
<feature type="domain" description="CheW-like" evidence="15">
    <location>
        <begin position="1748"/>
        <end position="1887"/>
    </location>
</feature>
<dbReference type="GO" id="GO:0000155">
    <property type="term" value="F:phosphorelay sensor kinase activity"/>
    <property type="evidence" value="ECO:0007669"/>
    <property type="project" value="InterPro"/>
</dbReference>
<evidence type="ECO:0000256" key="8">
    <source>
        <dbReference type="ARBA" id="ARBA00035100"/>
    </source>
</evidence>
<dbReference type="Gene3D" id="3.30.565.10">
    <property type="entry name" value="Histidine kinase-like ATPase, C-terminal domain"/>
    <property type="match status" value="1"/>
</dbReference>
<dbReference type="Gene3D" id="2.30.30.40">
    <property type="entry name" value="SH3 Domains"/>
    <property type="match status" value="1"/>
</dbReference>
<sequence>MEQQGKLQGLSWLTDEVETSLNNAAEALEIYLDHPDNDEPMRRCLSLIHEVHGSLKMAECHGPLLLADEMEQVAQRIINRRVMNVAEAGAVLVQAILTLPGYLRQLLNTRQDQPETLLLLLNELRAIKSEPLVSETAYFTPQMLASEQLSKSYNRQPDPVAMTNLLRKLRQMYQYALLGVVKGEKVEENFGYLDKVFSRLRELSKGMPREPLWNVVLALLEGIAGKEIKLGQAVQMLLRQLEVEIRRLSQAGYDGLMQPMPKTLLKNLLFYIAHGKSQGPRSTLVRELYHLDQALPDVLVEEADNNFSALYQNDTAKAMVAVLEEEFSRLKEALAQLVEVPGDHKGLRTETDERLKRISDSMLMLGRQELYQQIEEARSLWSSFQQHPEDRSGLLAMADKLVLAENGLQGWLEQNRQLIEGITTNNAMQVELNRAQLALLTEAKSGLEKIKDVIVDFIASQWQRDKLADVSQLLMDVKGALAVLEQDRAARVMTACQRFLSEEVLAEQSVPNWNMLDSLAEALTSIEYFLDVLDQRDADSEDMILSLAEKSVAKLGYPVTALNQPDSPTVIPILKPDTGGSVDPVEEITQSEQAYEEAIAPAESVDEISAEPTSEKHDESQVDDEIVEVFLEEVDEVMATLREQYQLWVEQPDSEKPLTEVRRAFHTLKGGGRMVGAETLGELAWQLENLLNKVLEKRVMVTPTLMAVVELSLEVMPEVSEAFRLRRKPKRAGFVGQLMIAAEALAKGEEVALPQFETHDADTEQGRETQPAVESSDAVESDIAEASLESPAELAIDPEEMELLSIFSEEATQHLSTIARFVEDQRQAAPVYSPPSSDLQAALHTLKGSARMAGVESIGDLATPLENFIKELYTYQLNVDSDIIDLLSDADTYCRLSLSTIPSLGRVEEIPELPGFLERLSELRDRAMAVVLHSEEKASSHQVSPDLLNLLMTEGMQALLDAEDMLRHWQQAPEDQTIVGQFGDELSKVAEAAERAGVQPMQQLAQLLGAAYEQILSTSRPADEVLVATLVQAHHELLGMVDAVAANQDLTPCSDSLQQALSDIATQPPTPAISEAGEAPLDISEMFQEKVVTLTEVEPQIEAGMTPEPVAYSPVEENDEVLEEPQEFAPESAEVSPPVSEAELEQAADSVHEDINETIEEPQTSPQWFEASQPVSDAESEQVAETPVEEANLSEELPAETQDLSESSELPAGEADQEAAATDEFQVVAINRQDIDLEILEIFISEADELLEDIDRGLQQWAQDWQDQDSIESLKRALHTFKGGARMASLQQLGELSHDFETEILTLESHRDQLNEDVFRGLMRRQDHLLAALTAARQLFAEAGSAAPQPESVTESPVPLVTEVQETLPESDQSSAEDSFAEIHPEVFAEPAPESSISDALLPEIIEPVAPQQQRQLTGQQDTIKVSAPLLESLVNLTGETSISRGRAEQQVNDFAYTLDEMQSTIARLKDQVRRIGMETEAHMMFRQEQLEALNTPEGFDPLEMDRYSHLQQLSQSLLESTYDLQDLKETLAEKARGAESHLIGQARIVTDLQERLMRMRLVPFTRIVPRLRRIVRQVSDELGKKVDLKLVNIDGEMDRSVMEQMLAPLEHMIRNSIDHGMEPGAERLAAGKPETGTIFVGLVREGGDILLQLSDDGRGLNTEAIRQRAIERELIAVDNSLEDQDIIQFIFEPGFTTAEKVSQVSGRGVGMDVVNSQVRELGGTIQIHSHPGQGTEFIIRLPFTVSVNRALMIEMYGELYALPLSSVDGVVRMSPSELEQYYRHPDSRLEYAGEQYEVRYLGSLIKEGAAPRIDTSLQSVFMVLVHSETRRYAVQVDGLAGSAEIVAKSLGLPFSKVPGLSGATLMGDGRVVIILDMLGLLRAEVVARAGVEVHDSKQERDQSSAICAMVVDDSVTVRKVTSRFLEREGFEVLTARDGVEAMKLLEDRHPDVMLLDIEMPRMDGFEVAKRVKGSNTLRSIPIIMITSRTGDKHRDRAFALGVERYMGKPYQEDELLTAMSEVIQLAEQ</sequence>
<evidence type="ECO:0000256" key="7">
    <source>
        <dbReference type="ARBA" id="ARBA00023012"/>
    </source>
</evidence>
<reference evidence="17" key="2">
    <citation type="submission" date="2023-08" db="EMBL/GenBank/DDBJ databases">
        <authorList>
            <person name="Luo J."/>
        </authorList>
    </citation>
    <scope>NUCLEOTIDE SEQUENCE</scope>
    <source>
        <strain evidence="17">DSM 25064</strain>
    </source>
</reference>
<evidence type="ECO:0000313" key="18">
    <source>
        <dbReference type="Proteomes" id="UP001178354"/>
    </source>
</evidence>
<keyword evidence="5" id="KW-0808">Transferase</keyword>
<keyword evidence="7" id="KW-0902">Two-component regulatory system</keyword>
<protein>
    <recommendedName>
        <fullName evidence="3">Chemotaxis protein CheA</fullName>
        <ecNumber evidence="2">2.7.13.3</ecNumber>
    </recommendedName>
</protein>
<comment type="caution">
    <text evidence="17">The sequence shown here is derived from an EMBL/GenBank/DDBJ whole genome shotgun (WGS) entry which is preliminary data.</text>
</comment>
<dbReference type="PROSITE" id="PS50109">
    <property type="entry name" value="HIS_KIN"/>
    <property type="match status" value="1"/>
</dbReference>
<comment type="catalytic activity">
    <reaction evidence="1">
        <text>ATP + protein L-histidine = ADP + protein N-phospho-L-histidine.</text>
        <dbReference type="EC" id="2.7.13.3"/>
    </reaction>
</comment>
<dbReference type="PANTHER" id="PTHR43395">
    <property type="entry name" value="SENSOR HISTIDINE KINASE CHEA"/>
    <property type="match status" value="1"/>
</dbReference>
<dbReference type="EMBL" id="JAUUUU010000003">
    <property type="protein sequence ID" value="MDP1520863.1"/>
    <property type="molecule type" value="Genomic_DNA"/>
</dbReference>
<dbReference type="SMART" id="SM01231">
    <property type="entry name" value="H-kinase_dim"/>
    <property type="match status" value="1"/>
</dbReference>
<feature type="modified residue" description="4-aspartylphosphate" evidence="10">
    <location>
        <position position="1957"/>
    </location>
</feature>
<dbReference type="SMART" id="SM00260">
    <property type="entry name" value="CheW"/>
    <property type="match status" value="1"/>
</dbReference>
<organism evidence="17 18">
    <name type="scientific">Porticoccus litoralis</name>
    <dbReference type="NCBI Taxonomy" id="434086"/>
    <lineage>
        <taxon>Bacteria</taxon>
        <taxon>Pseudomonadati</taxon>
        <taxon>Pseudomonadota</taxon>
        <taxon>Gammaproteobacteria</taxon>
        <taxon>Cellvibrionales</taxon>
        <taxon>Porticoccaceae</taxon>
        <taxon>Porticoccus</taxon>
    </lineage>
</organism>
<dbReference type="CDD" id="cd17574">
    <property type="entry name" value="REC_OmpR"/>
    <property type="match status" value="1"/>
</dbReference>
<dbReference type="InterPro" id="IPR051315">
    <property type="entry name" value="Bact_Chemotaxis_CheA"/>
</dbReference>
<dbReference type="SMART" id="SM00387">
    <property type="entry name" value="HATPase_c"/>
    <property type="match status" value="1"/>
</dbReference>
<evidence type="ECO:0000259" key="16">
    <source>
        <dbReference type="PROSITE" id="PS50894"/>
    </source>
</evidence>
<feature type="domain" description="Histidine kinase" evidence="13">
    <location>
        <begin position="1513"/>
        <end position="1746"/>
    </location>
</feature>
<dbReference type="Pfam" id="PF00072">
    <property type="entry name" value="Response_reg"/>
    <property type="match status" value="1"/>
</dbReference>
<feature type="region of interest" description="Disordered" evidence="12">
    <location>
        <begin position="760"/>
        <end position="783"/>
    </location>
</feature>
<dbReference type="Pfam" id="PF01627">
    <property type="entry name" value="Hpt"/>
    <property type="match status" value="3"/>
</dbReference>
<dbReference type="GO" id="GO:0006935">
    <property type="term" value="P:chemotaxis"/>
    <property type="evidence" value="ECO:0007669"/>
    <property type="project" value="InterPro"/>
</dbReference>
<dbReference type="InterPro" id="IPR005467">
    <property type="entry name" value="His_kinase_dom"/>
</dbReference>
<keyword evidence="18" id="KW-1185">Reference proteome</keyword>
<dbReference type="InterPro" id="IPR002545">
    <property type="entry name" value="CheW-lke_dom"/>
</dbReference>
<gene>
    <name evidence="17" type="ORF">Q8A57_07785</name>
</gene>
<feature type="domain" description="HPt" evidence="16">
    <location>
        <begin position="796"/>
        <end position="901"/>
    </location>
</feature>
<dbReference type="SUPFAM" id="SSF50341">
    <property type="entry name" value="CheW-like"/>
    <property type="match status" value="1"/>
</dbReference>
<dbReference type="Pfam" id="PF01584">
    <property type="entry name" value="CheW"/>
    <property type="match status" value="1"/>
</dbReference>
<dbReference type="PROSITE" id="PS50894">
    <property type="entry name" value="HPT"/>
    <property type="match status" value="3"/>
</dbReference>
<dbReference type="Proteomes" id="UP001178354">
    <property type="component" value="Unassembled WGS sequence"/>
</dbReference>
<evidence type="ECO:0000259" key="14">
    <source>
        <dbReference type="PROSITE" id="PS50110"/>
    </source>
</evidence>
<dbReference type="SMART" id="SM00448">
    <property type="entry name" value="REC"/>
    <property type="match status" value="1"/>
</dbReference>
<evidence type="ECO:0000259" key="15">
    <source>
        <dbReference type="PROSITE" id="PS50851"/>
    </source>
</evidence>
<keyword evidence="11" id="KW-0175">Coiled coil</keyword>
<evidence type="ECO:0000256" key="1">
    <source>
        <dbReference type="ARBA" id="ARBA00000085"/>
    </source>
</evidence>
<evidence type="ECO:0000256" key="12">
    <source>
        <dbReference type="SAM" id="MobiDB-lite"/>
    </source>
</evidence>